<protein>
    <submittedName>
        <fullName evidence="3">NADH-quinone oxidoreductase subunit NuoB</fullName>
        <ecNumber evidence="3">1.6.5.11</ecNumber>
    </submittedName>
</protein>
<dbReference type="GO" id="GO:0009060">
    <property type="term" value="P:aerobic respiration"/>
    <property type="evidence" value="ECO:0007669"/>
    <property type="project" value="TreeGrafter"/>
</dbReference>
<feature type="domain" description="NADH:ubiquinone oxidoreductase 30kDa subunit" evidence="1">
    <location>
        <begin position="229"/>
        <end position="352"/>
    </location>
</feature>
<reference evidence="3" key="1">
    <citation type="journal article" date="2020" name="mSystems">
        <title>Genome- and Community-Level Interaction Insights into Carbon Utilization and Element Cycling Functions of Hydrothermarchaeota in Hydrothermal Sediment.</title>
        <authorList>
            <person name="Zhou Z."/>
            <person name="Liu Y."/>
            <person name="Xu W."/>
            <person name="Pan J."/>
            <person name="Luo Z.H."/>
            <person name="Li M."/>
        </authorList>
    </citation>
    <scope>NUCLEOTIDE SEQUENCE [LARGE SCALE GENOMIC DNA]</scope>
    <source>
        <strain evidence="3">SpSt-97</strain>
    </source>
</reference>
<dbReference type="PANTHER" id="PTHR11995:SF14">
    <property type="entry name" value="NADH DEHYDROGENASE [UBIQUINONE] IRON-SULFUR PROTEIN 7, MITOCHONDRIAL"/>
    <property type="match status" value="1"/>
</dbReference>
<dbReference type="InterPro" id="IPR001268">
    <property type="entry name" value="NADH_UbQ_OxRdtase_30kDa_su"/>
</dbReference>
<dbReference type="SUPFAM" id="SSF56770">
    <property type="entry name" value="HydA/Nqo6-like"/>
    <property type="match status" value="1"/>
</dbReference>
<keyword evidence="3" id="KW-0560">Oxidoreductase</keyword>
<dbReference type="InterPro" id="IPR037232">
    <property type="entry name" value="NADH_quin_OxRdtase_su_C/D-like"/>
</dbReference>
<dbReference type="GO" id="GO:0008137">
    <property type="term" value="F:NADH dehydrogenase (ubiquinone) activity"/>
    <property type="evidence" value="ECO:0007669"/>
    <property type="project" value="InterPro"/>
</dbReference>
<dbReference type="EC" id="1.6.5.11" evidence="3"/>
<dbReference type="NCBIfam" id="NF005012">
    <property type="entry name" value="PRK06411.1"/>
    <property type="match status" value="1"/>
</dbReference>
<dbReference type="GO" id="GO:0051536">
    <property type="term" value="F:iron-sulfur cluster binding"/>
    <property type="evidence" value="ECO:0007669"/>
    <property type="project" value="InterPro"/>
</dbReference>
<accession>A0A7C3UKM7</accession>
<sequence>MDEMIEFLHKGVLAPLKKWGTKFSIWPMHLVTACCGVELAHAFASGYDGERLGVLNFGMARQTNCIVVEGAITRKMARILKIAYEQMPDPKFVIVMGACGIKGGLFWNGYHIVKPWEIVPVKYFAPGCPPTPEALLRCFVALQKEIMTGKAENTIVFPAERVEKEEKKKKKPKRVPPPPKYVVENPTIIVDKDRRSKWEEGEEFVRMIREVLGDLAIKITITGKNRISVRIDKENVVEAAKKLRDMGFDHVKSVNVIDVPHESKFIVEYVVSSYLNRDLMRVLVTIVSETSREDPFFPSLIEIWPSADYLERELHDFFGVWFEGNSWMGRNFLLAPDTPKYPLRKDFKLQEDVYVGGD</sequence>
<gene>
    <name evidence="3" type="primary">nuoB</name>
    <name evidence="3" type="ORF">ENX77_06125</name>
</gene>
<dbReference type="Gene3D" id="3.40.50.12280">
    <property type="match status" value="1"/>
</dbReference>
<feature type="domain" description="NADH:ubiquinone oxidoreductase-like 20kDa subunit" evidence="2">
    <location>
        <begin position="35"/>
        <end position="142"/>
    </location>
</feature>
<dbReference type="Pfam" id="PF01058">
    <property type="entry name" value="Oxidored_q6"/>
    <property type="match status" value="1"/>
</dbReference>
<dbReference type="GO" id="GO:0016491">
    <property type="term" value="F:oxidoreductase activity"/>
    <property type="evidence" value="ECO:0007669"/>
    <property type="project" value="UniProtKB-KW"/>
</dbReference>
<dbReference type="PANTHER" id="PTHR11995">
    <property type="entry name" value="NADH DEHYDROGENASE"/>
    <property type="match status" value="1"/>
</dbReference>
<evidence type="ECO:0000259" key="2">
    <source>
        <dbReference type="Pfam" id="PF01058"/>
    </source>
</evidence>
<name>A0A7C3UKM7_9EURY</name>
<dbReference type="SUPFAM" id="SSF143243">
    <property type="entry name" value="Nqo5-like"/>
    <property type="match status" value="1"/>
</dbReference>
<comment type="caution">
    <text evidence="3">The sequence shown here is derived from an EMBL/GenBank/DDBJ whole genome shotgun (WGS) entry which is preliminary data.</text>
</comment>
<evidence type="ECO:0000259" key="1">
    <source>
        <dbReference type="Pfam" id="PF00329"/>
    </source>
</evidence>
<dbReference type="Pfam" id="PF00329">
    <property type="entry name" value="Complex1_30kDa"/>
    <property type="match status" value="1"/>
</dbReference>
<dbReference type="AlphaFoldDB" id="A0A7C3UKM7"/>
<evidence type="ECO:0000313" key="3">
    <source>
        <dbReference type="EMBL" id="HGE66672.1"/>
    </source>
</evidence>
<dbReference type="GO" id="GO:0045271">
    <property type="term" value="C:respiratory chain complex I"/>
    <property type="evidence" value="ECO:0007669"/>
    <property type="project" value="TreeGrafter"/>
</dbReference>
<dbReference type="InterPro" id="IPR006137">
    <property type="entry name" value="NADH_UbQ_OxRdtase-like_20kDa"/>
</dbReference>
<dbReference type="Gene3D" id="3.30.460.80">
    <property type="entry name" value="NADH:ubiquinone oxidoreductase, 30kDa subunit"/>
    <property type="match status" value="1"/>
</dbReference>
<dbReference type="GO" id="GO:0015990">
    <property type="term" value="P:electron transport coupled proton transport"/>
    <property type="evidence" value="ECO:0007669"/>
    <property type="project" value="TreeGrafter"/>
</dbReference>
<proteinExistence type="predicted"/>
<dbReference type="EMBL" id="DTPI01000031">
    <property type="protein sequence ID" value="HGE66672.1"/>
    <property type="molecule type" value="Genomic_DNA"/>
</dbReference>
<organism evidence="3">
    <name type="scientific">Geoglobus ahangari</name>
    <dbReference type="NCBI Taxonomy" id="113653"/>
    <lineage>
        <taxon>Archaea</taxon>
        <taxon>Methanobacteriati</taxon>
        <taxon>Methanobacteriota</taxon>
        <taxon>Archaeoglobi</taxon>
        <taxon>Archaeoglobales</taxon>
        <taxon>Archaeoglobaceae</taxon>
        <taxon>Geoglobus</taxon>
    </lineage>
</organism>